<dbReference type="Proteomes" id="UP000590740">
    <property type="component" value="Unassembled WGS sequence"/>
</dbReference>
<keyword evidence="2" id="KW-1185">Reference proteome</keyword>
<dbReference type="AlphaFoldDB" id="A0A7W7Y9V9"/>
<proteinExistence type="predicted"/>
<name>A0A7W7Y9V9_9BACT</name>
<gene>
    <name evidence="1" type="ORF">HNQ65_001689</name>
</gene>
<dbReference type="EMBL" id="JACHIG010000003">
    <property type="protein sequence ID" value="MBB5032112.1"/>
    <property type="molecule type" value="Genomic_DNA"/>
</dbReference>
<evidence type="ECO:0000313" key="1">
    <source>
        <dbReference type="EMBL" id="MBB5032112.1"/>
    </source>
</evidence>
<accession>A0A7W7Y9V9</accession>
<protein>
    <submittedName>
        <fullName evidence="1">Uncharacterized protein</fullName>
    </submittedName>
</protein>
<evidence type="ECO:0000313" key="2">
    <source>
        <dbReference type="Proteomes" id="UP000590740"/>
    </source>
</evidence>
<comment type="caution">
    <text evidence="1">The sequence shown here is derived from an EMBL/GenBank/DDBJ whole genome shotgun (WGS) entry which is preliminary data.</text>
</comment>
<sequence length="227" mass="24204">MTLMAACDSAVAPLRPAWQQDPNLFHRGFPARPAQTTDQPHMVARVVYAEPERLKGMIERQGDVADAQRGMARMGDGTVDLGVQDAASGKWLESYVCGGVLFVAGMPNQAYKLVVKNRTPMALELKVGVDGRDLQGGGSASLGRGSLHVEPKGKLELDHASNGPLLFKKVSGDSALFLHSSPKGGTGLIQMGVFLAADAPSMGPEKLRPDQVAPLGFFPVGRPEQYR</sequence>
<reference evidence="1 2" key="1">
    <citation type="submission" date="2020-08" db="EMBL/GenBank/DDBJ databases">
        <title>Genomic Encyclopedia of Type Strains, Phase IV (KMG-IV): sequencing the most valuable type-strain genomes for metagenomic binning, comparative biology and taxonomic classification.</title>
        <authorList>
            <person name="Goeker M."/>
        </authorList>
    </citation>
    <scope>NUCLEOTIDE SEQUENCE [LARGE SCALE GENOMIC DNA]</scope>
    <source>
        <strain evidence="1 2">DSM 12252</strain>
    </source>
</reference>
<organism evidence="1 2">
    <name type="scientific">Prosthecobacter vanneervenii</name>
    <dbReference type="NCBI Taxonomy" id="48466"/>
    <lineage>
        <taxon>Bacteria</taxon>
        <taxon>Pseudomonadati</taxon>
        <taxon>Verrucomicrobiota</taxon>
        <taxon>Verrucomicrobiia</taxon>
        <taxon>Verrucomicrobiales</taxon>
        <taxon>Verrucomicrobiaceae</taxon>
        <taxon>Prosthecobacter</taxon>
    </lineage>
</organism>